<dbReference type="AlphaFoldDB" id="A0AAP0J0H9"/>
<protein>
    <submittedName>
        <fullName evidence="2">Uncharacterized protein</fullName>
    </submittedName>
</protein>
<reference evidence="2 3" key="1">
    <citation type="submission" date="2024-01" db="EMBL/GenBank/DDBJ databases">
        <title>Genome assemblies of Stephania.</title>
        <authorList>
            <person name="Yang L."/>
        </authorList>
    </citation>
    <scope>NUCLEOTIDE SEQUENCE [LARGE SCALE GENOMIC DNA]</scope>
    <source>
        <strain evidence="2">QJT</strain>
        <tissue evidence="2">Leaf</tissue>
    </source>
</reference>
<evidence type="ECO:0000256" key="1">
    <source>
        <dbReference type="SAM" id="MobiDB-lite"/>
    </source>
</evidence>
<evidence type="ECO:0000313" key="3">
    <source>
        <dbReference type="Proteomes" id="UP001417504"/>
    </source>
</evidence>
<sequence>MSHFISDHHDIREEDEEEVVESIAMAQHISFGDDRSSLMDEFERLSFEIHLNQALRLGRSSSEPNVARTLAPMAPVPLKMFSQSQRQQGAQRRRRGSGCRGLPKVLKKLLKLPITFGRSFKGRSTDADHHHQCQTNPKDPMYWKTFSRSLRV</sequence>
<dbReference type="Proteomes" id="UP001417504">
    <property type="component" value="Unassembled WGS sequence"/>
</dbReference>
<name>A0AAP0J0H9_9MAGN</name>
<dbReference type="PANTHER" id="PTHR48196">
    <property type="entry name" value="DUF630 DOMAIN-CONTAINING PROTEIN"/>
    <property type="match status" value="1"/>
</dbReference>
<dbReference type="PANTHER" id="PTHR48196:SF1">
    <property type="entry name" value="DUF630 DOMAIN-CONTAINING PROTEIN"/>
    <property type="match status" value="1"/>
</dbReference>
<keyword evidence="3" id="KW-1185">Reference proteome</keyword>
<proteinExistence type="predicted"/>
<comment type="caution">
    <text evidence="2">The sequence shown here is derived from an EMBL/GenBank/DDBJ whole genome shotgun (WGS) entry which is preliminary data.</text>
</comment>
<accession>A0AAP0J0H9</accession>
<organism evidence="2 3">
    <name type="scientific">Stephania japonica</name>
    <dbReference type="NCBI Taxonomy" id="461633"/>
    <lineage>
        <taxon>Eukaryota</taxon>
        <taxon>Viridiplantae</taxon>
        <taxon>Streptophyta</taxon>
        <taxon>Embryophyta</taxon>
        <taxon>Tracheophyta</taxon>
        <taxon>Spermatophyta</taxon>
        <taxon>Magnoliopsida</taxon>
        <taxon>Ranunculales</taxon>
        <taxon>Menispermaceae</taxon>
        <taxon>Menispermoideae</taxon>
        <taxon>Cissampelideae</taxon>
        <taxon>Stephania</taxon>
    </lineage>
</organism>
<evidence type="ECO:0000313" key="2">
    <source>
        <dbReference type="EMBL" id="KAK9124745.1"/>
    </source>
</evidence>
<feature type="region of interest" description="Disordered" evidence="1">
    <location>
        <begin position="73"/>
        <end position="99"/>
    </location>
</feature>
<feature type="region of interest" description="Disordered" evidence="1">
    <location>
        <begin position="121"/>
        <end position="140"/>
    </location>
</feature>
<gene>
    <name evidence="2" type="ORF">Sjap_014347</name>
</gene>
<dbReference type="EMBL" id="JBBNAE010000005">
    <property type="protein sequence ID" value="KAK9124745.1"/>
    <property type="molecule type" value="Genomic_DNA"/>
</dbReference>